<accession>A0A1F4U3N1</accession>
<proteinExistence type="predicted"/>
<dbReference type="SUPFAM" id="SSF53448">
    <property type="entry name" value="Nucleotide-diphospho-sugar transferases"/>
    <property type="match status" value="1"/>
</dbReference>
<dbReference type="Proteomes" id="UP000179242">
    <property type="component" value="Unassembled WGS sequence"/>
</dbReference>
<dbReference type="CDD" id="cd02516">
    <property type="entry name" value="CDP-ME_synthetase"/>
    <property type="match status" value="1"/>
</dbReference>
<evidence type="ECO:0000313" key="4">
    <source>
        <dbReference type="Proteomes" id="UP000179242"/>
    </source>
</evidence>
<organism evidence="3 4">
    <name type="scientific">candidate division WOR-1 bacterium RIFOXYC2_FULL_46_14</name>
    <dbReference type="NCBI Taxonomy" id="1802587"/>
    <lineage>
        <taxon>Bacteria</taxon>
        <taxon>Bacillati</taxon>
        <taxon>Saganbacteria</taxon>
    </lineage>
</organism>
<sequence length="191" mass="20811">MLQWTVEAFKQVPEINGIVIVGPGAGLSPLVSDPGPERTDSIRNGLALVPKDCDIVLVHDGARPLITPEIIKNAIEECRKHDAVVVGVPVKDTIKQIGNDSTLCCPNKIKKTLDRSELWSAQTPQAFKYSILVDAYRNAVSAATDDSKLVEDLGIPVRMIMGSYENIKVTTPEDILIAEAILCSRQPKKNL</sequence>
<evidence type="ECO:0008006" key="5">
    <source>
        <dbReference type="Google" id="ProtNLM"/>
    </source>
</evidence>
<comment type="caution">
    <text evidence="3">The sequence shown here is derived from an EMBL/GenBank/DDBJ whole genome shotgun (WGS) entry which is preliminary data.</text>
</comment>
<dbReference type="GO" id="GO:0008299">
    <property type="term" value="P:isoprenoid biosynthetic process"/>
    <property type="evidence" value="ECO:0007669"/>
    <property type="project" value="InterPro"/>
</dbReference>
<dbReference type="GO" id="GO:0050518">
    <property type="term" value="F:2-C-methyl-D-erythritol 4-phosphate cytidylyltransferase activity"/>
    <property type="evidence" value="ECO:0007669"/>
    <property type="project" value="TreeGrafter"/>
</dbReference>
<dbReference type="PANTHER" id="PTHR32125">
    <property type="entry name" value="2-C-METHYL-D-ERYTHRITOL 4-PHOSPHATE CYTIDYLYLTRANSFERASE, CHLOROPLASTIC"/>
    <property type="match status" value="1"/>
</dbReference>
<keyword evidence="1" id="KW-0808">Transferase</keyword>
<dbReference type="AlphaFoldDB" id="A0A1F4U3N1"/>
<dbReference type="Gene3D" id="3.90.550.10">
    <property type="entry name" value="Spore Coat Polysaccharide Biosynthesis Protein SpsA, Chain A"/>
    <property type="match status" value="1"/>
</dbReference>
<protein>
    <recommendedName>
        <fullName evidence="5">2-C-methyl-D-erythritol 4-phosphate cytidylyltransferase</fullName>
    </recommendedName>
</protein>
<gene>
    <name evidence="3" type="ORF">A2438_08525</name>
</gene>
<dbReference type="EMBL" id="MEUJ01000008">
    <property type="protein sequence ID" value="OGC39585.1"/>
    <property type="molecule type" value="Genomic_DNA"/>
</dbReference>
<evidence type="ECO:0000256" key="2">
    <source>
        <dbReference type="ARBA" id="ARBA00022695"/>
    </source>
</evidence>
<dbReference type="InterPro" id="IPR029044">
    <property type="entry name" value="Nucleotide-diphossugar_trans"/>
</dbReference>
<dbReference type="PROSITE" id="PS01295">
    <property type="entry name" value="ISPD"/>
    <property type="match status" value="1"/>
</dbReference>
<keyword evidence="2" id="KW-0548">Nucleotidyltransferase</keyword>
<dbReference type="InterPro" id="IPR034683">
    <property type="entry name" value="IspD/TarI"/>
</dbReference>
<dbReference type="Pfam" id="PF01128">
    <property type="entry name" value="IspD"/>
    <property type="match status" value="1"/>
</dbReference>
<dbReference type="InterPro" id="IPR018294">
    <property type="entry name" value="ISPD_synthase_CS"/>
</dbReference>
<evidence type="ECO:0000256" key="1">
    <source>
        <dbReference type="ARBA" id="ARBA00022679"/>
    </source>
</evidence>
<reference evidence="3 4" key="1">
    <citation type="journal article" date="2016" name="Nat. Commun.">
        <title>Thousands of microbial genomes shed light on interconnected biogeochemical processes in an aquifer system.</title>
        <authorList>
            <person name="Anantharaman K."/>
            <person name="Brown C.T."/>
            <person name="Hug L.A."/>
            <person name="Sharon I."/>
            <person name="Castelle C.J."/>
            <person name="Probst A.J."/>
            <person name="Thomas B.C."/>
            <person name="Singh A."/>
            <person name="Wilkins M.J."/>
            <person name="Karaoz U."/>
            <person name="Brodie E.L."/>
            <person name="Williams K.H."/>
            <person name="Hubbard S.S."/>
            <person name="Banfield J.F."/>
        </authorList>
    </citation>
    <scope>NUCLEOTIDE SEQUENCE [LARGE SCALE GENOMIC DNA]</scope>
</reference>
<dbReference type="PANTHER" id="PTHR32125:SF4">
    <property type="entry name" value="2-C-METHYL-D-ERYTHRITOL 4-PHOSPHATE CYTIDYLYLTRANSFERASE, CHLOROPLASTIC"/>
    <property type="match status" value="1"/>
</dbReference>
<name>A0A1F4U3N1_UNCSA</name>
<dbReference type="InterPro" id="IPR050088">
    <property type="entry name" value="IspD/TarI_cytidylyltransf_bact"/>
</dbReference>
<evidence type="ECO:0000313" key="3">
    <source>
        <dbReference type="EMBL" id="OGC39585.1"/>
    </source>
</evidence>